<dbReference type="PROSITE" id="PS51163">
    <property type="entry name" value="YRDC"/>
    <property type="match status" value="1"/>
</dbReference>
<evidence type="ECO:0000256" key="7">
    <source>
        <dbReference type="ARBA" id="ARBA00048220"/>
    </source>
</evidence>
<keyword evidence="13" id="KW-1185">Reference proteome</keyword>
<keyword evidence="3 12" id="KW-0436">Ligase</keyword>
<keyword evidence="4" id="KW-0479">Metal-binding</keyword>
<dbReference type="KEGG" id="mend:L6E24_04685"/>
<dbReference type="Gene3D" id="3.30.420.360">
    <property type="match status" value="1"/>
</dbReference>
<dbReference type="InterPro" id="IPR041440">
    <property type="entry name" value="HypF_C"/>
</dbReference>
<evidence type="ECO:0000313" key="13">
    <source>
        <dbReference type="Proteomes" id="UP001060368"/>
    </source>
</evidence>
<evidence type="ECO:0000256" key="8">
    <source>
        <dbReference type="PIRNR" id="PIRNR006256"/>
    </source>
</evidence>
<dbReference type="Gene3D" id="3.30.420.40">
    <property type="match status" value="1"/>
</dbReference>
<dbReference type="AlphaFoldDB" id="A0A9E7PN92"/>
<evidence type="ECO:0000313" key="12">
    <source>
        <dbReference type="EMBL" id="UUX93425.1"/>
    </source>
</evidence>
<keyword evidence="6" id="KW-0862">Zinc</keyword>
<dbReference type="GO" id="GO:0016743">
    <property type="term" value="F:carboxyl- or carbamoyltransferase activity"/>
    <property type="evidence" value="ECO:0007669"/>
    <property type="project" value="UniProtKB-UniRule"/>
</dbReference>
<comment type="pathway">
    <text evidence="1">Protein modification; [NiFe] hydrogenase maturation.</text>
</comment>
<dbReference type="InterPro" id="IPR043129">
    <property type="entry name" value="ATPase_NBD"/>
</dbReference>
<evidence type="ECO:0000259" key="11">
    <source>
        <dbReference type="PROSITE" id="PS51163"/>
    </source>
</evidence>
<dbReference type="InterPro" id="IPR006070">
    <property type="entry name" value="Sua5-like_dom"/>
</dbReference>
<proteinExistence type="inferred from homology"/>
<evidence type="ECO:0000256" key="5">
    <source>
        <dbReference type="ARBA" id="ARBA00022771"/>
    </source>
</evidence>
<dbReference type="Proteomes" id="UP001060368">
    <property type="component" value="Chromosome"/>
</dbReference>
<evidence type="ECO:0000256" key="2">
    <source>
        <dbReference type="ARBA" id="ARBA00008097"/>
    </source>
</evidence>
<dbReference type="Pfam" id="PF17788">
    <property type="entry name" value="HypF_C"/>
    <property type="match status" value="1"/>
</dbReference>
<gene>
    <name evidence="12" type="primary">hypF</name>
    <name evidence="12" type="ORF">L6E24_04685</name>
</gene>
<feature type="active site" evidence="9">
    <location>
        <position position="37"/>
    </location>
</feature>
<dbReference type="PANTHER" id="PTHR42959:SF1">
    <property type="entry name" value="CARBAMOYLTRANSFERASE HYPF"/>
    <property type="match status" value="1"/>
</dbReference>
<protein>
    <recommendedName>
        <fullName evidence="8">Carbamoyltransferase</fullName>
        <ecNumber evidence="8">6.2.-.-</ecNumber>
    </recommendedName>
</protein>
<dbReference type="GO" id="GO:0016874">
    <property type="term" value="F:ligase activity"/>
    <property type="evidence" value="ECO:0007669"/>
    <property type="project" value="UniProtKB-UniRule"/>
</dbReference>
<dbReference type="GO" id="GO:0008270">
    <property type="term" value="F:zinc ion binding"/>
    <property type="evidence" value="ECO:0007669"/>
    <property type="project" value="UniProtKB-KW"/>
</dbReference>
<dbReference type="SUPFAM" id="SSF54975">
    <property type="entry name" value="Acylphosphatase/BLUF domain-like"/>
    <property type="match status" value="1"/>
</dbReference>
<dbReference type="InterPro" id="IPR001792">
    <property type="entry name" value="Acylphosphatase-like_dom"/>
</dbReference>
<dbReference type="SUPFAM" id="SSF53067">
    <property type="entry name" value="Actin-like ATPase domain"/>
    <property type="match status" value="1"/>
</dbReference>
<dbReference type="GO" id="GO:0051604">
    <property type="term" value="P:protein maturation"/>
    <property type="evidence" value="ECO:0007669"/>
    <property type="project" value="TreeGrafter"/>
</dbReference>
<dbReference type="InterPro" id="IPR055128">
    <property type="entry name" value="HypF_C_2"/>
</dbReference>
<dbReference type="GO" id="GO:0003725">
    <property type="term" value="F:double-stranded RNA binding"/>
    <property type="evidence" value="ECO:0007669"/>
    <property type="project" value="InterPro"/>
</dbReference>
<dbReference type="EC" id="6.2.-.-" evidence="8"/>
<dbReference type="GeneID" id="74306967"/>
<feature type="domain" description="YrdC-like" evidence="11">
    <location>
        <begin position="196"/>
        <end position="373"/>
    </location>
</feature>
<dbReference type="SUPFAM" id="SSF55821">
    <property type="entry name" value="YrdC/RibB"/>
    <property type="match status" value="1"/>
</dbReference>
<dbReference type="Pfam" id="PF01300">
    <property type="entry name" value="Sua5_yciO_yrdC"/>
    <property type="match status" value="1"/>
</dbReference>
<comment type="similarity">
    <text evidence="2 8">Belongs to the carbamoyltransferase HypF family.</text>
</comment>
<keyword evidence="5" id="KW-0863">Zinc-finger</keyword>
<dbReference type="Gene3D" id="3.30.110.120">
    <property type="match status" value="1"/>
</dbReference>
<dbReference type="GO" id="GO:0003998">
    <property type="term" value="F:acylphosphatase activity"/>
    <property type="evidence" value="ECO:0007669"/>
    <property type="project" value="UniProtKB-EC"/>
</dbReference>
<organism evidence="12 13">
    <name type="scientific">Methanoplanus endosymbiosus</name>
    <dbReference type="NCBI Taxonomy" id="33865"/>
    <lineage>
        <taxon>Archaea</taxon>
        <taxon>Methanobacteriati</taxon>
        <taxon>Methanobacteriota</taxon>
        <taxon>Stenosarchaea group</taxon>
        <taxon>Methanomicrobia</taxon>
        <taxon>Methanomicrobiales</taxon>
        <taxon>Methanomicrobiaceae</taxon>
        <taxon>Methanoplanus</taxon>
    </lineage>
</organism>
<feature type="domain" description="Acylphosphatase-like" evidence="10">
    <location>
        <begin position="4"/>
        <end position="87"/>
    </location>
</feature>
<keyword evidence="9" id="KW-0378">Hydrolase</keyword>
<dbReference type="PIRSF" id="PIRSF006256">
    <property type="entry name" value="CMPcnvr_hdrg_mat"/>
    <property type="match status" value="1"/>
</dbReference>
<evidence type="ECO:0000256" key="1">
    <source>
        <dbReference type="ARBA" id="ARBA00004711"/>
    </source>
</evidence>
<dbReference type="PROSITE" id="PS00150">
    <property type="entry name" value="ACYLPHOSPHATASE_1"/>
    <property type="match status" value="1"/>
</dbReference>
<dbReference type="InterPro" id="IPR017945">
    <property type="entry name" value="DHBP_synth_RibB-like_a/b_dom"/>
</dbReference>
<feature type="active site" evidence="9">
    <location>
        <position position="19"/>
    </location>
</feature>
<dbReference type="PROSITE" id="PS51160">
    <property type="entry name" value="ACYLPHOSPHATASE_3"/>
    <property type="match status" value="1"/>
</dbReference>
<dbReference type="NCBIfam" id="TIGR00143">
    <property type="entry name" value="hypF"/>
    <property type="match status" value="1"/>
</dbReference>
<dbReference type="Gene3D" id="3.90.870.50">
    <property type="match status" value="1"/>
</dbReference>
<dbReference type="InterPro" id="IPR004421">
    <property type="entry name" value="Carbamoyltransferase_HypF"/>
</dbReference>
<evidence type="ECO:0000259" key="10">
    <source>
        <dbReference type="PROSITE" id="PS51160"/>
    </source>
</evidence>
<dbReference type="RefSeq" id="WP_257743563.1">
    <property type="nucleotide sequence ID" value="NZ_CP096115.1"/>
</dbReference>
<evidence type="ECO:0000256" key="3">
    <source>
        <dbReference type="ARBA" id="ARBA00022598"/>
    </source>
</evidence>
<dbReference type="Pfam" id="PF22521">
    <property type="entry name" value="HypF_C_2"/>
    <property type="match status" value="1"/>
</dbReference>
<dbReference type="InterPro" id="IPR051060">
    <property type="entry name" value="Carbamoyltrans_HypF-like"/>
</dbReference>
<evidence type="ECO:0000256" key="4">
    <source>
        <dbReference type="ARBA" id="ARBA00022723"/>
    </source>
</evidence>
<evidence type="ECO:0000256" key="6">
    <source>
        <dbReference type="ARBA" id="ARBA00022833"/>
    </source>
</evidence>
<dbReference type="InterPro" id="IPR011125">
    <property type="entry name" value="Znf_HypF"/>
</dbReference>
<dbReference type="InterPro" id="IPR036046">
    <property type="entry name" value="Acylphosphatase-like_dom_sf"/>
</dbReference>
<dbReference type="Pfam" id="PF00708">
    <property type="entry name" value="Acylphosphatase"/>
    <property type="match status" value="1"/>
</dbReference>
<reference evidence="12" key="1">
    <citation type="submission" date="2022-04" db="EMBL/GenBank/DDBJ databases">
        <title>Complete genome of Methanoplanus endosymbiosus DSM 3599.</title>
        <authorList>
            <person name="Chen S.-C."/>
            <person name="You Y.-T."/>
            <person name="Zhou Y.-Z."/>
            <person name="Lai M.-C."/>
        </authorList>
    </citation>
    <scope>NUCLEOTIDE SEQUENCE</scope>
    <source>
        <strain evidence="12">DSM 3599</strain>
    </source>
</reference>
<comment type="catalytic activity">
    <reaction evidence="9">
        <text>an acyl phosphate + H2O = a carboxylate + phosphate + H(+)</text>
        <dbReference type="Rhea" id="RHEA:14965"/>
        <dbReference type="ChEBI" id="CHEBI:15377"/>
        <dbReference type="ChEBI" id="CHEBI:15378"/>
        <dbReference type="ChEBI" id="CHEBI:29067"/>
        <dbReference type="ChEBI" id="CHEBI:43474"/>
        <dbReference type="ChEBI" id="CHEBI:59918"/>
        <dbReference type="EC" id="3.6.1.7"/>
    </reaction>
</comment>
<dbReference type="Pfam" id="PF07503">
    <property type="entry name" value="zf-HYPF"/>
    <property type="match status" value="2"/>
</dbReference>
<dbReference type="InterPro" id="IPR017968">
    <property type="entry name" value="Acylphosphatase_CS"/>
</dbReference>
<evidence type="ECO:0000256" key="9">
    <source>
        <dbReference type="PROSITE-ProRule" id="PRU00520"/>
    </source>
</evidence>
<dbReference type="EMBL" id="CP096115">
    <property type="protein sequence ID" value="UUX93425.1"/>
    <property type="molecule type" value="Genomic_DNA"/>
</dbReference>
<sequence>MQKCGRIIVKGIVQGVGFRPFVYSLAKKYDIDGSVQNLGSEVRVVASGENFGLFLSEIRRGTPLSKIDSVETEDYSGTVGPGFYIDKSSTGTLSGFIPADVSICDDCIADIREVGGRYYRYWATSCVNCGPRYSIISEIPYDRERTTMDEFPMCGCCRAEYEDPLSRRHHAQTIACRNCGPGLFLYDRCGDPVDCTDPVMMAAELLDAGHIMAIRGIGGFHIACTERSALLLKERLGRTEQALAMMAGRMSFIDSVAFVSDEERDVLRGPEHPIAVLVKRDRDLLSEVSNLDTIGIMLPYSGLHHLIFDNLKAPFLIMTSANSPGNPMITEYETAIDKLSSSVDYFLTHNRVINNRCDDSVVRDGYIIRMSRGYAPKRTSADLGDGCILAVGPELNSNITIYKEGFCYTSPHVGNVRNPSTLEYLTETVQKMAAITGAEYDIIAHDMHPQFLSTRYAKELSEISGAELIPVQHHRAHIAAACTDPCVGIAIDGVGLGDDGTVWGGEVFAGCVPELERVGHLETVNMPGGDLATRFPERMLYGILPDDLTAGILAGRGMSDLELNVLGRQVKTGINVAKTSSTGRVLDAASALLGICREKTYDGEPAMKLEASASAGTPAEWEREFKTDSGCRVFMTSSLLRRARADYLSGMNVSDIAASFQYNLAAGIAEMAVESAGILGYERVAVSGGVAYNKMIRETIVGIIRREGFIPVLNSEFPLGDGCISYGQCVYAGRMV</sequence>
<accession>A0A9E7PN92</accession>
<dbReference type="PANTHER" id="PTHR42959">
    <property type="entry name" value="CARBAMOYLTRANSFERASE"/>
    <property type="match status" value="1"/>
</dbReference>
<name>A0A9E7PN92_9EURY</name>
<comment type="catalytic activity">
    <reaction evidence="7">
        <text>C-terminal L-cysteinyl-[HypE protein] + carbamoyl phosphate + ATP + H2O = C-terminal S-carboxamide-L-cysteinyl-[HypE protein] + AMP + phosphate + diphosphate + H(+)</text>
        <dbReference type="Rhea" id="RHEA:55636"/>
        <dbReference type="Rhea" id="RHEA-COMP:14247"/>
        <dbReference type="Rhea" id="RHEA-COMP:14392"/>
        <dbReference type="ChEBI" id="CHEBI:15377"/>
        <dbReference type="ChEBI" id="CHEBI:15378"/>
        <dbReference type="ChEBI" id="CHEBI:30616"/>
        <dbReference type="ChEBI" id="CHEBI:33019"/>
        <dbReference type="ChEBI" id="CHEBI:43474"/>
        <dbReference type="ChEBI" id="CHEBI:58228"/>
        <dbReference type="ChEBI" id="CHEBI:76913"/>
        <dbReference type="ChEBI" id="CHEBI:139126"/>
        <dbReference type="ChEBI" id="CHEBI:456215"/>
    </reaction>
</comment>